<dbReference type="GO" id="GO:0005975">
    <property type="term" value="P:carbohydrate metabolic process"/>
    <property type="evidence" value="ECO:0007669"/>
    <property type="project" value="InterPro"/>
</dbReference>
<dbReference type="EMBL" id="VIGC01000008">
    <property type="protein sequence ID" value="TQE96402.1"/>
    <property type="molecule type" value="Genomic_DNA"/>
</dbReference>
<feature type="domain" description="Non-reducing end beta-L-arabinofuranosidase-like GH127 C-terminal" evidence="4">
    <location>
        <begin position="571"/>
        <end position="686"/>
    </location>
</feature>
<organism evidence="5 6">
    <name type="scientific">Litorilinea aerophila</name>
    <dbReference type="NCBI Taxonomy" id="1204385"/>
    <lineage>
        <taxon>Bacteria</taxon>
        <taxon>Bacillati</taxon>
        <taxon>Chloroflexota</taxon>
        <taxon>Caldilineae</taxon>
        <taxon>Caldilineales</taxon>
        <taxon>Caldilineaceae</taxon>
        <taxon>Litorilinea</taxon>
    </lineage>
</organism>
<feature type="domain" description="Non-reducing end beta-L-arabinofuranosidase-like GH127 catalytic" evidence="2">
    <location>
        <begin position="59"/>
        <end position="462"/>
    </location>
</feature>
<keyword evidence="6" id="KW-1185">Reference proteome</keyword>
<dbReference type="PANTHER" id="PTHR43465:SF1">
    <property type="entry name" value="NON-REDUCING END BETA-L-ARABINOFURANOSIDASE"/>
    <property type="match status" value="1"/>
</dbReference>
<reference evidence="5 6" key="1">
    <citation type="submission" date="2019-06" db="EMBL/GenBank/DDBJ databases">
        <title>Genome sequence of Litorilinea aerophila BAA-2444.</title>
        <authorList>
            <person name="Maclea K.S."/>
            <person name="Maurais E.G."/>
            <person name="Iannazzi L.C."/>
        </authorList>
    </citation>
    <scope>NUCLEOTIDE SEQUENCE [LARGE SCALE GENOMIC DNA]</scope>
    <source>
        <strain evidence="5 6">ATCC BAA-2444</strain>
    </source>
</reference>
<dbReference type="InterPro" id="IPR049046">
    <property type="entry name" value="Beta-AFase-like_GH127_middle"/>
</dbReference>
<keyword evidence="5" id="KW-0378">Hydrolase</keyword>
<accession>A0A540VI90</accession>
<gene>
    <name evidence="5" type="ORF">FKZ61_07900</name>
</gene>
<dbReference type="InterPro" id="IPR049174">
    <property type="entry name" value="Beta-AFase-like"/>
</dbReference>
<proteinExistence type="predicted"/>
<dbReference type="Pfam" id="PF20737">
    <property type="entry name" value="Glyco_hydro127C"/>
    <property type="match status" value="1"/>
</dbReference>
<dbReference type="SUPFAM" id="SSF48208">
    <property type="entry name" value="Six-hairpin glycosidases"/>
    <property type="match status" value="1"/>
</dbReference>
<evidence type="ECO:0000313" key="5">
    <source>
        <dbReference type="EMBL" id="TQE96402.1"/>
    </source>
</evidence>
<dbReference type="AlphaFoldDB" id="A0A540VI90"/>
<dbReference type="InterPro" id="IPR008928">
    <property type="entry name" value="6-hairpin_glycosidase_sf"/>
</dbReference>
<dbReference type="Pfam" id="PF20736">
    <property type="entry name" value="Glyco_hydro127M"/>
    <property type="match status" value="1"/>
</dbReference>
<dbReference type="InterPro" id="IPR049049">
    <property type="entry name" value="Beta-AFase-like_GH127_C"/>
</dbReference>
<dbReference type="InterPro" id="IPR012878">
    <property type="entry name" value="Beta-AFase-like_GH127_cat"/>
</dbReference>
<comment type="caution">
    <text evidence="5">The sequence shown here is derived from an EMBL/GenBank/DDBJ whole genome shotgun (WGS) entry which is preliminary data.</text>
</comment>
<feature type="domain" description="Non-reducing end beta-L-arabinofuranosidase-like GH127 middle" evidence="3">
    <location>
        <begin position="473"/>
        <end position="569"/>
    </location>
</feature>
<feature type="region of interest" description="Disordered" evidence="1">
    <location>
        <begin position="258"/>
        <end position="282"/>
    </location>
</feature>
<dbReference type="Pfam" id="PF07944">
    <property type="entry name" value="Beta-AFase-like_GH127_cat"/>
    <property type="match status" value="1"/>
</dbReference>
<dbReference type="Proteomes" id="UP000317371">
    <property type="component" value="Unassembled WGS sequence"/>
</dbReference>
<evidence type="ECO:0000259" key="3">
    <source>
        <dbReference type="Pfam" id="PF20736"/>
    </source>
</evidence>
<protein>
    <submittedName>
        <fullName evidence="5">Glycoside hydrolase family 127 protein</fullName>
    </submittedName>
</protein>
<dbReference type="GO" id="GO:0016787">
    <property type="term" value="F:hydrolase activity"/>
    <property type="evidence" value="ECO:0007669"/>
    <property type="project" value="UniProtKB-KW"/>
</dbReference>
<dbReference type="PANTHER" id="PTHR43465">
    <property type="entry name" value="DUF1680 DOMAIN PROTEIN (AFU_ORTHOLOGUE AFUA_1G08910)"/>
    <property type="match status" value="1"/>
</dbReference>
<evidence type="ECO:0000313" key="6">
    <source>
        <dbReference type="Proteomes" id="UP000317371"/>
    </source>
</evidence>
<evidence type="ECO:0000256" key="1">
    <source>
        <dbReference type="SAM" id="MobiDB-lite"/>
    </source>
</evidence>
<dbReference type="Gene3D" id="1.50.10.20">
    <property type="match status" value="1"/>
</dbReference>
<dbReference type="InParanoid" id="A0A540VI90"/>
<dbReference type="OrthoDB" id="9757939at2"/>
<sequence length="688" mass="77956">MPWYQTWYQSLCICSKIYHSKIHPMEKMMASSHSTSQRLQPVLPQSPHARMSPMGPGTVRWTEGFWADHFARVRSQMIPAIHRALNDPDNGAVLSNFYVAAGLQEGGHQGTFWSDGDCYKWMEAIIHVLGVVDDPELDRLLDELIDVIARAQEPDGYICTQVQLTDKGRWQAPQFHELYNMGHLITAACAHHRVTGKENFLQVARKLADYLYQVFQPRPPELANFGWNPSNIMALVDLYRITGETRYLELAQTFVDMRGSAPKTPGRQQDDRGGGGTDQIQDRIPLRQETEAVGHAVTATYLYSGAADVYMETGEQALLEALQRIWLDMTTRKMYITGGVGTHHHAVSKRGDRIWEAFGLDYQLPNATAYNETCANIGNAMWNWRMLRITGEARFSDIMELVAYNTLLSGVSMDGTHFCYTNPLRWYGAEHLLLSQDAPTRWHTFHCYCCPPQVARTIAQLHEWAYSLSPEGLWIHLYGGNTLETSLDGTSSIRLKQETNYPWDGYIKITLTAVPTHPMALMLRIPGWATGATLRVNGEHWAEQPQPGTYAVLKRSWSPGDVIELDLPMEPRLVKAHPKVEEAANHVAIMRGPVVYCLESVDLPPAVSMDEIYIPRDVRPVVRYDEELLGGLATLELDAWVIHGPPWDGQLYRILGGESRQPVQVRLIPYYAWNNRGETQMTVWLPLC</sequence>
<name>A0A540VI90_9CHLR</name>
<evidence type="ECO:0000259" key="2">
    <source>
        <dbReference type="Pfam" id="PF07944"/>
    </source>
</evidence>
<evidence type="ECO:0000259" key="4">
    <source>
        <dbReference type="Pfam" id="PF20737"/>
    </source>
</evidence>